<evidence type="ECO:0000256" key="1">
    <source>
        <dbReference type="ARBA" id="ARBA00004123"/>
    </source>
</evidence>
<gene>
    <name evidence="6" type="ORF">DASC09_056850</name>
</gene>
<feature type="compositionally biased region" description="Basic and acidic residues" evidence="3">
    <location>
        <begin position="958"/>
        <end position="968"/>
    </location>
</feature>
<keyword evidence="7" id="KW-1185">Reference proteome</keyword>
<dbReference type="SUPFAM" id="SSF50729">
    <property type="entry name" value="PH domain-like"/>
    <property type="match status" value="1"/>
</dbReference>
<feature type="region of interest" description="Disordered" evidence="3">
    <location>
        <begin position="1"/>
        <end position="20"/>
    </location>
</feature>
<dbReference type="GeneID" id="90076335"/>
<comment type="caution">
    <text evidence="6">The sequence shown here is derived from an EMBL/GenBank/DDBJ whole genome shotgun (WGS) entry which is preliminary data.</text>
</comment>
<reference evidence="6 7" key="1">
    <citation type="journal article" date="2023" name="Elife">
        <title>Identification of key yeast species and microbe-microbe interactions impacting larval growth of Drosophila in the wild.</title>
        <authorList>
            <person name="Mure A."/>
            <person name="Sugiura Y."/>
            <person name="Maeda R."/>
            <person name="Honda K."/>
            <person name="Sakurai N."/>
            <person name="Takahashi Y."/>
            <person name="Watada M."/>
            <person name="Katoh T."/>
            <person name="Gotoh A."/>
            <person name="Gotoh Y."/>
            <person name="Taniguchi I."/>
            <person name="Nakamura K."/>
            <person name="Hayashi T."/>
            <person name="Katayama T."/>
            <person name="Uemura T."/>
            <person name="Hattori Y."/>
        </authorList>
    </citation>
    <scope>NUCLEOTIDE SEQUENCE [LARGE SCALE GENOMIC DNA]</scope>
    <source>
        <strain evidence="6 7">SC-9</strain>
    </source>
</reference>
<dbReference type="GO" id="GO:0072542">
    <property type="term" value="F:protein phosphatase activator activity"/>
    <property type="evidence" value="ECO:0007669"/>
    <property type="project" value="TreeGrafter"/>
</dbReference>
<feature type="compositionally biased region" description="Basic residues" evidence="3">
    <location>
        <begin position="804"/>
        <end position="813"/>
    </location>
</feature>
<evidence type="ECO:0000259" key="4">
    <source>
        <dbReference type="Pfam" id="PF04802"/>
    </source>
</evidence>
<organism evidence="6 7">
    <name type="scientific">Saccharomycopsis crataegensis</name>
    <dbReference type="NCBI Taxonomy" id="43959"/>
    <lineage>
        <taxon>Eukaryota</taxon>
        <taxon>Fungi</taxon>
        <taxon>Dikarya</taxon>
        <taxon>Ascomycota</taxon>
        <taxon>Saccharomycotina</taxon>
        <taxon>Saccharomycetes</taxon>
        <taxon>Saccharomycopsidaceae</taxon>
        <taxon>Saccharomycopsis</taxon>
    </lineage>
</organism>
<feature type="compositionally biased region" description="Low complexity" evidence="3">
    <location>
        <begin position="895"/>
        <end position="908"/>
    </location>
</feature>
<dbReference type="Proteomes" id="UP001360560">
    <property type="component" value="Unassembled WGS sequence"/>
</dbReference>
<feature type="region of interest" description="Disordered" evidence="3">
    <location>
        <begin position="895"/>
        <end position="1009"/>
    </location>
</feature>
<dbReference type="Gene3D" id="2.30.29.30">
    <property type="entry name" value="Pleckstrin-homology domain (PH domain)/Phosphotyrosine-binding domain (PTB)"/>
    <property type="match status" value="1"/>
</dbReference>
<dbReference type="GO" id="GO:0030289">
    <property type="term" value="C:protein phosphatase 4 complex"/>
    <property type="evidence" value="ECO:0007669"/>
    <property type="project" value="TreeGrafter"/>
</dbReference>
<dbReference type="GO" id="GO:0006974">
    <property type="term" value="P:DNA damage response"/>
    <property type="evidence" value="ECO:0007669"/>
    <property type="project" value="TreeGrafter"/>
</dbReference>
<accession>A0AAV5QV01</accession>
<feature type="compositionally biased region" description="Basic and acidic residues" evidence="3">
    <location>
        <begin position="782"/>
        <end position="803"/>
    </location>
</feature>
<evidence type="ECO:0000256" key="2">
    <source>
        <dbReference type="ARBA" id="ARBA00023242"/>
    </source>
</evidence>
<dbReference type="PANTHER" id="PTHR23318:SF0">
    <property type="entry name" value="SERINE_THREONINE-PROTEIN PHOSPHATASE 4 REGULATORY SUBUNIT 3"/>
    <property type="match status" value="1"/>
</dbReference>
<evidence type="ECO:0000313" key="7">
    <source>
        <dbReference type="Proteomes" id="UP001360560"/>
    </source>
</evidence>
<feature type="compositionally biased region" description="Acidic residues" evidence="3">
    <location>
        <begin position="924"/>
        <end position="940"/>
    </location>
</feature>
<feature type="domain" description="Serine/threonine-protein phosphatase 4 regulatory subunit 3-like central" evidence="4">
    <location>
        <begin position="174"/>
        <end position="752"/>
    </location>
</feature>
<dbReference type="InterPro" id="IPR011993">
    <property type="entry name" value="PH-like_dom_sf"/>
</dbReference>
<evidence type="ECO:0000256" key="3">
    <source>
        <dbReference type="SAM" id="MobiDB-lite"/>
    </source>
</evidence>
<dbReference type="InterPro" id="IPR055236">
    <property type="entry name" value="EVH1_PP4R3"/>
</dbReference>
<dbReference type="AlphaFoldDB" id="A0AAV5QV01"/>
<keyword evidence="2" id="KW-0539">Nucleus</keyword>
<evidence type="ECO:0000313" key="6">
    <source>
        <dbReference type="EMBL" id="GMM38346.1"/>
    </source>
</evidence>
<dbReference type="PANTHER" id="PTHR23318">
    <property type="entry name" value="ATP SYNTHASE GAMMA-RELATED"/>
    <property type="match status" value="1"/>
</dbReference>
<dbReference type="InterPro" id="IPR051137">
    <property type="entry name" value="PP4R3-like"/>
</dbReference>
<dbReference type="RefSeq" id="XP_064855342.1">
    <property type="nucleotide sequence ID" value="XM_064999270.1"/>
</dbReference>
<dbReference type="InterPro" id="IPR006887">
    <property type="entry name" value="P4R3-like_central_dom"/>
</dbReference>
<name>A0AAV5QV01_9ASCO</name>
<comment type="subcellular location">
    <subcellularLocation>
        <location evidence="1">Nucleus</location>
    </subcellularLocation>
</comment>
<evidence type="ECO:0000259" key="5">
    <source>
        <dbReference type="Pfam" id="PF22972"/>
    </source>
</evidence>
<proteinExistence type="predicted"/>
<feature type="compositionally biased region" description="Basic and acidic residues" evidence="3">
    <location>
        <begin position="829"/>
        <end position="845"/>
    </location>
</feature>
<protein>
    <submittedName>
        <fullName evidence="6">Psy2 protein</fullName>
    </submittedName>
</protein>
<dbReference type="Pfam" id="PF04802">
    <property type="entry name" value="PP4R3"/>
    <property type="match status" value="1"/>
</dbReference>
<dbReference type="Pfam" id="PF22972">
    <property type="entry name" value="EVH1_PP4R3"/>
    <property type="match status" value="1"/>
</dbReference>
<feature type="region of interest" description="Disordered" evidence="3">
    <location>
        <begin position="769"/>
        <end position="876"/>
    </location>
</feature>
<feature type="region of interest" description="Disordered" evidence="3">
    <location>
        <begin position="451"/>
        <end position="478"/>
    </location>
</feature>
<feature type="domain" description="PP4R3 EVH1-like" evidence="5">
    <location>
        <begin position="34"/>
        <end position="130"/>
    </location>
</feature>
<sequence>MEDDQDKAFQYQDQSEPTDLPSICQKINEKQTPKRVKLYYLIDEAWADEGTGYCIGSIEDNKDAYLVIENEEKQNDILLKAQIFGNTQYQKQQETLIVWTDANGVDIAISFQESEGCTLLCEFIISVQKYLENKISLVAILAGEEAGVTEIICGPIEYPTNPTMDPDNLNYICSILSINGNSMAGREEIAKFLAINATFLTDLIEVFRQSETEHNLRNLHRLCSIVKILISYNENGVFEVLFNDESYFLDIIGILEYDPEFPTYKSKFREYLQNDSKFKEIIPIEELKMKKLIISTFNFQFLKDVVLARLLDDPSVNSIATLIYFNQVEILKFLQEEENFLSNLFNLYNPESQTPQGTKRGGVKMIHQYVIISKSLQASQRSDFFKALVKKGLFKMIKFSLKDSQVDIRVIGTELIVAILEQDATLINGIGEIDNDKRTIEEINGQDEAVKKRKLDESNKSISIPSPEKNPPSEAKTSYSKILHQVKFKTKKEDTPIKFSSDMNLLLVLTDLLIEEVDQGLKAQAFCAIKSLLDPNNKVTPGAVVSFEKLNKVTFDTDAYINSFYEKVAPILFKPLVDLADWNGQAGTINRQVDELLILHLCDIITICAKDHRIEARSFIMEHRILEGINKLQMSRFASTAGDGKNQHQAPFKKNVQLAAIRCIKSIVSLNDEFYTRNIITNDLLGNSLRLLISTGGKLNLVHSTILDLLDLIIVGNQDLDDCVNYRLLIEYMFVKYRDLLETISNQSTSGKVIVEMCGGCLDNENEKLETKDSTKDQTNVDQRDNGDEKQKVLEAKGSPERKSKMRGLKKKVSLTNMRLRVNNNGKSKSHESEFESKDGIRGGDDGGNFEDEDVEMSVSPLSNVSEAGAQDGGKLIKVKSISKFKMNLTGKLSTSLNSISSGISSINEPSVNTDGDKGSFEQDPVDDNDDDDDDDDDDDSCAKPDDLPSGGDLMKGLFDKEVAKNEEGGNGGIIKASGVNNNENNSSSDEEKKQSLKGIIGKTLKFKR</sequence>
<dbReference type="EMBL" id="BTFZ01000019">
    <property type="protein sequence ID" value="GMM38346.1"/>
    <property type="molecule type" value="Genomic_DNA"/>
</dbReference>
<feature type="compositionally biased region" description="Polar residues" evidence="3">
    <location>
        <begin position="814"/>
        <end position="826"/>
    </location>
</feature>
<dbReference type="GO" id="GO:0005654">
    <property type="term" value="C:nucleoplasm"/>
    <property type="evidence" value="ECO:0007669"/>
    <property type="project" value="TreeGrafter"/>
</dbReference>